<evidence type="ECO:0000256" key="6">
    <source>
        <dbReference type="ARBA" id="ARBA00022777"/>
    </source>
</evidence>
<dbReference type="RefSeq" id="WP_179754491.1">
    <property type="nucleotide sequence ID" value="NZ_JACCBU010000001.1"/>
</dbReference>
<dbReference type="InterPro" id="IPR050482">
    <property type="entry name" value="Sensor_HK_TwoCompSys"/>
</dbReference>
<keyword evidence="5" id="KW-0547">Nucleotide-binding</keyword>
<keyword evidence="8" id="KW-0902">Two-component regulatory system</keyword>
<dbReference type="GO" id="GO:0046983">
    <property type="term" value="F:protein dimerization activity"/>
    <property type="evidence" value="ECO:0007669"/>
    <property type="project" value="InterPro"/>
</dbReference>
<evidence type="ECO:0000256" key="9">
    <source>
        <dbReference type="SAM" id="Phobius"/>
    </source>
</evidence>
<dbReference type="PANTHER" id="PTHR24421:SF10">
    <property type="entry name" value="NITRATE_NITRITE SENSOR PROTEIN NARQ"/>
    <property type="match status" value="1"/>
</dbReference>
<evidence type="ECO:0000259" key="10">
    <source>
        <dbReference type="Pfam" id="PF02518"/>
    </source>
</evidence>
<sequence>MGIEVMAPILGLALIAYLAAVRLPKLRWVPTRVIGGISAVGLLASAAAGPAIPLPADLLRVVGPVLLGFSIIGAGWAIGRAVRDRRAYLTRTAEELAARAVAEERLRIARDLHDIVAHHLSLITVKAGVAAHVATARPAEVPDALRVIERTSRDALDETRHLLDLLRTGSAADDLAPAPTIDRLPELVTAAGTAGVEVELAVDGLEGLPDDVGRSVYRIVQEAVTNVVRHAVTKRCRVRVDGQPHEVRVEVINDGPAKRGTPERQGHGLIGMRERVALHGGDFEARPGVDGGFMITAVLPYLPRGRLQVAG</sequence>
<organism evidence="12 13">
    <name type="scientific">Microlunatus parietis</name>
    <dbReference type="NCBI Taxonomy" id="682979"/>
    <lineage>
        <taxon>Bacteria</taxon>
        <taxon>Bacillati</taxon>
        <taxon>Actinomycetota</taxon>
        <taxon>Actinomycetes</taxon>
        <taxon>Propionibacteriales</taxon>
        <taxon>Propionibacteriaceae</taxon>
        <taxon>Microlunatus</taxon>
    </lineage>
</organism>
<keyword evidence="9" id="KW-1133">Transmembrane helix</keyword>
<gene>
    <name evidence="12" type="ORF">BKA15_004514</name>
</gene>
<evidence type="ECO:0000256" key="5">
    <source>
        <dbReference type="ARBA" id="ARBA00022741"/>
    </source>
</evidence>
<protein>
    <recommendedName>
        <fullName evidence="2">histidine kinase</fullName>
        <ecNumber evidence="2">2.7.13.3</ecNumber>
    </recommendedName>
</protein>
<comment type="catalytic activity">
    <reaction evidence="1">
        <text>ATP + protein L-histidine = ADP + protein N-phospho-L-histidine.</text>
        <dbReference type="EC" id="2.7.13.3"/>
    </reaction>
</comment>
<evidence type="ECO:0000256" key="3">
    <source>
        <dbReference type="ARBA" id="ARBA00022553"/>
    </source>
</evidence>
<dbReference type="GO" id="GO:0016020">
    <property type="term" value="C:membrane"/>
    <property type="evidence" value="ECO:0007669"/>
    <property type="project" value="InterPro"/>
</dbReference>
<keyword evidence="13" id="KW-1185">Reference proteome</keyword>
<dbReference type="Gene3D" id="3.30.565.10">
    <property type="entry name" value="Histidine kinase-like ATPase, C-terminal domain"/>
    <property type="match status" value="1"/>
</dbReference>
<dbReference type="PANTHER" id="PTHR24421">
    <property type="entry name" value="NITRATE/NITRITE SENSOR PROTEIN NARX-RELATED"/>
    <property type="match status" value="1"/>
</dbReference>
<dbReference type="Pfam" id="PF07730">
    <property type="entry name" value="HisKA_3"/>
    <property type="match status" value="1"/>
</dbReference>
<evidence type="ECO:0000256" key="7">
    <source>
        <dbReference type="ARBA" id="ARBA00022840"/>
    </source>
</evidence>
<dbReference type="InterPro" id="IPR011712">
    <property type="entry name" value="Sig_transdc_His_kin_sub3_dim/P"/>
</dbReference>
<accession>A0A7Y9LDU9</accession>
<keyword evidence="6 12" id="KW-0418">Kinase</keyword>
<feature type="transmembrane region" description="Helical" evidence="9">
    <location>
        <begin position="58"/>
        <end position="78"/>
    </location>
</feature>
<evidence type="ECO:0000256" key="1">
    <source>
        <dbReference type="ARBA" id="ARBA00000085"/>
    </source>
</evidence>
<keyword evidence="4" id="KW-0808">Transferase</keyword>
<dbReference type="Pfam" id="PF02518">
    <property type="entry name" value="HATPase_c"/>
    <property type="match status" value="1"/>
</dbReference>
<comment type="caution">
    <text evidence="12">The sequence shown here is derived from an EMBL/GenBank/DDBJ whole genome shotgun (WGS) entry which is preliminary data.</text>
</comment>
<dbReference type="InterPro" id="IPR036890">
    <property type="entry name" value="HATPase_C_sf"/>
</dbReference>
<dbReference type="GO" id="GO:0000155">
    <property type="term" value="F:phosphorelay sensor kinase activity"/>
    <property type="evidence" value="ECO:0007669"/>
    <property type="project" value="InterPro"/>
</dbReference>
<dbReference type="GO" id="GO:0005524">
    <property type="term" value="F:ATP binding"/>
    <property type="evidence" value="ECO:0007669"/>
    <property type="project" value="UniProtKB-KW"/>
</dbReference>
<feature type="domain" description="Signal transduction histidine kinase subgroup 3 dimerisation and phosphoacceptor" evidence="11">
    <location>
        <begin position="104"/>
        <end position="169"/>
    </location>
</feature>
<evidence type="ECO:0000259" key="11">
    <source>
        <dbReference type="Pfam" id="PF07730"/>
    </source>
</evidence>
<evidence type="ECO:0000256" key="4">
    <source>
        <dbReference type="ARBA" id="ARBA00022679"/>
    </source>
</evidence>
<keyword evidence="3" id="KW-0597">Phosphoprotein</keyword>
<evidence type="ECO:0000256" key="8">
    <source>
        <dbReference type="ARBA" id="ARBA00023012"/>
    </source>
</evidence>
<dbReference type="Gene3D" id="1.20.5.1930">
    <property type="match status" value="1"/>
</dbReference>
<feature type="domain" description="Histidine kinase/HSP90-like ATPase" evidence="10">
    <location>
        <begin position="214"/>
        <end position="301"/>
    </location>
</feature>
<keyword evidence="9" id="KW-0812">Transmembrane</keyword>
<reference evidence="12 13" key="1">
    <citation type="submission" date="2020-07" db="EMBL/GenBank/DDBJ databases">
        <title>Sequencing the genomes of 1000 actinobacteria strains.</title>
        <authorList>
            <person name="Klenk H.-P."/>
        </authorList>
    </citation>
    <scope>NUCLEOTIDE SEQUENCE [LARGE SCALE GENOMIC DNA]</scope>
    <source>
        <strain evidence="12 13">DSM 22083</strain>
    </source>
</reference>
<evidence type="ECO:0000313" key="12">
    <source>
        <dbReference type="EMBL" id="NYE73185.1"/>
    </source>
</evidence>
<dbReference type="CDD" id="cd16917">
    <property type="entry name" value="HATPase_UhpB-NarQ-NarX-like"/>
    <property type="match status" value="1"/>
</dbReference>
<proteinExistence type="predicted"/>
<dbReference type="InterPro" id="IPR003594">
    <property type="entry name" value="HATPase_dom"/>
</dbReference>
<evidence type="ECO:0000313" key="13">
    <source>
        <dbReference type="Proteomes" id="UP000569914"/>
    </source>
</evidence>
<dbReference type="EMBL" id="JACCBU010000001">
    <property type="protein sequence ID" value="NYE73185.1"/>
    <property type="molecule type" value="Genomic_DNA"/>
</dbReference>
<keyword evidence="9" id="KW-0472">Membrane</keyword>
<feature type="transmembrane region" description="Helical" evidence="9">
    <location>
        <begin position="6"/>
        <end position="21"/>
    </location>
</feature>
<dbReference type="EC" id="2.7.13.3" evidence="2"/>
<keyword evidence="7" id="KW-0067">ATP-binding</keyword>
<feature type="transmembrane region" description="Helical" evidence="9">
    <location>
        <begin position="33"/>
        <end position="52"/>
    </location>
</feature>
<dbReference type="Proteomes" id="UP000569914">
    <property type="component" value="Unassembled WGS sequence"/>
</dbReference>
<dbReference type="SUPFAM" id="SSF55874">
    <property type="entry name" value="ATPase domain of HSP90 chaperone/DNA topoisomerase II/histidine kinase"/>
    <property type="match status" value="1"/>
</dbReference>
<name>A0A7Y9LDU9_9ACTN</name>
<dbReference type="AlphaFoldDB" id="A0A7Y9LDU9"/>
<evidence type="ECO:0000256" key="2">
    <source>
        <dbReference type="ARBA" id="ARBA00012438"/>
    </source>
</evidence>